<gene>
    <name evidence="2" type="ORF">JRV97_10845</name>
</gene>
<dbReference type="RefSeq" id="WP_280998790.1">
    <property type="nucleotide sequence ID" value="NZ_CP069362.1"/>
</dbReference>
<keyword evidence="3" id="KW-1185">Reference proteome</keyword>
<proteinExistence type="predicted"/>
<name>A0ABY8PQC2_9BACT</name>
<evidence type="ECO:0000313" key="2">
    <source>
        <dbReference type="EMBL" id="WGS64836.1"/>
    </source>
</evidence>
<dbReference type="Pfam" id="PF13510">
    <property type="entry name" value="Fer2_4"/>
    <property type="match status" value="1"/>
</dbReference>
<dbReference type="EMBL" id="CP069362">
    <property type="protein sequence ID" value="WGS64836.1"/>
    <property type="molecule type" value="Genomic_DNA"/>
</dbReference>
<dbReference type="InterPro" id="IPR042204">
    <property type="entry name" value="2Fe-2S-bd_N"/>
</dbReference>
<reference evidence="2 3" key="1">
    <citation type="submission" date="2021-02" db="EMBL/GenBank/DDBJ databases">
        <title>Characterization of Marinitoga sp. nov. str. BP5-C20A.</title>
        <authorList>
            <person name="Erauso G."/>
            <person name="Postec A."/>
        </authorList>
    </citation>
    <scope>NUCLEOTIDE SEQUENCE [LARGE SCALE GENOMIC DNA]</scope>
    <source>
        <strain evidence="2 3">BP5-C20A</strain>
    </source>
</reference>
<keyword evidence="1" id="KW-0560">Oxidoreductase</keyword>
<dbReference type="InterPro" id="IPR036010">
    <property type="entry name" value="2Fe-2S_ferredoxin-like_sf"/>
</dbReference>
<dbReference type="InterPro" id="IPR006058">
    <property type="entry name" value="2Fe2S_fd_BS"/>
</dbReference>
<dbReference type="PROSITE" id="PS00197">
    <property type="entry name" value="2FE2S_FER_1"/>
    <property type="match status" value="1"/>
</dbReference>
<dbReference type="SUPFAM" id="SSF54292">
    <property type="entry name" value="2Fe-2S ferredoxin-like"/>
    <property type="match status" value="1"/>
</dbReference>
<evidence type="ECO:0000256" key="1">
    <source>
        <dbReference type="ARBA" id="ARBA00023002"/>
    </source>
</evidence>
<accession>A0ABY8PQC2</accession>
<dbReference type="Gene3D" id="3.10.20.440">
    <property type="entry name" value="2Fe-2S iron-sulphur cluster binding domain, sarcosine oxidase, alpha subunit, N-terminal domain"/>
    <property type="match status" value="1"/>
</dbReference>
<dbReference type="Proteomes" id="UP001232493">
    <property type="component" value="Chromosome"/>
</dbReference>
<protein>
    <submittedName>
        <fullName evidence="2">(2Fe-2S)-binding protein</fullName>
    </submittedName>
</protein>
<organism evidence="2 3">
    <name type="scientific">Marinitoga aeolica</name>
    <dbReference type="NCBI Taxonomy" id="2809031"/>
    <lineage>
        <taxon>Bacteria</taxon>
        <taxon>Thermotogati</taxon>
        <taxon>Thermotogota</taxon>
        <taxon>Thermotogae</taxon>
        <taxon>Petrotogales</taxon>
        <taxon>Petrotogaceae</taxon>
        <taxon>Marinitoga</taxon>
    </lineage>
</organism>
<evidence type="ECO:0000313" key="3">
    <source>
        <dbReference type="Proteomes" id="UP001232493"/>
    </source>
</evidence>
<sequence>MRIQEHPILDFKKGKKVKFFFENQEVWGYEGETIAAALHALGIWEYREGLKTGRPRGLFCAIGHCSSCLMEVDGVPNTRICITPVKEGIQVRKQLPKGDLIEKL</sequence>